<evidence type="ECO:0000313" key="2">
    <source>
        <dbReference type="Proteomes" id="UP000280395"/>
    </source>
</evidence>
<dbReference type="EMBL" id="RBUA01000177">
    <property type="protein sequence ID" value="RMU64959.1"/>
    <property type="molecule type" value="Genomic_DNA"/>
</dbReference>
<reference evidence="1 2" key="1">
    <citation type="submission" date="2018-08" db="EMBL/GenBank/DDBJ databases">
        <title>Recombination of ecologically and evolutionarily significant loci maintains genetic cohesion in the Pseudomonas syringae species complex.</title>
        <authorList>
            <person name="Dillon M."/>
            <person name="Thakur S."/>
            <person name="Almeida R.N.D."/>
            <person name="Weir B.S."/>
            <person name="Guttman D.S."/>
        </authorList>
    </citation>
    <scope>NUCLEOTIDE SEQUENCE [LARGE SCALE GENOMIC DNA]</scope>
    <source>
        <strain evidence="1 2">ICMP 14479</strain>
    </source>
</reference>
<dbReference type="Proteomes" id="UP000280395">
    <property type="component" value="Unassembled WGS sequence"/>
</dbReference>
<dbReference type="AlphaFoldDB" id="A0A3M5W317"/>
<sequence length="81" mass="9024">MANLFDQIETRTGAVFRATDVWVIVEFPYGLPTDDDLAKVDLADGDAEVAPGVSMRQMAKEVYRCADDSEAERMLRRILAS</sequence>
<accession>A0A3M5W317</accession>
<gene>
    <name evidence="1" type="ORF">ALP29_200619</name>
</gene>
<protein>
    <submittedName>
        <fullName evidence="1">Uncharacterized protein</fullName>
    </submittedName>
</protein>
<name>A0A3M5W317_PSESX</name>
<evidence type="ECO:0000313" key="1">
    <source>
        <dbReference type="EMBL" id="RMU64959.1"/>
    </source>
</evidence>
<organism evidence="1 2">
    <name type="scientific">Pseudomonas syringae pv. avii</name>
    <dbReference type="NCBI Taxonomy" id="663959"/>
    <lineage>
        <taxon>Bacteria</taxon>
        <taxon>Pseudomonadati</taxon>
        <taxon>Pseudomonadota</taxon>
        <taxon>Gammaproteobacteria</taxon>
        <taxon>Pseudomonadales</taxon>
        <taxon>Pseudomonadaceae</taxon>
        <taxon>Pseudomonas</taxon>
        <taxon>Pseudomonas syringae</taxon>
    </lineage>
</organism>
<proteinExistence type="predicted"/>
<comment type="caution">
    <text evidence="1">The sequence shown here is derived from an EMBL/GenBank/DDBJ whole genome shotgun (WGS) entry which is preliminary data.</text>
</comment>